<dbReference type="RefSeq" id="WP_027704468.1">
    <property type="nucleotide sequence ID" value="NZ_AP018933.1"/>
</dbReference>
<evidence type="ECO:0000256" key="1">
    <source>
        <dbReference type="ARBA" id="ARBA00007228"/>
    </source>
</evidence>
<dbReference type="EMBL" id="AP018933">
    <property type="protein sequence ID" value="BBG28945.1"/>
    <property type="molecule type" value="Genomic_DNA"/>
</dbReference>
<evidence type="ECO:0000256" key="3">
    <source>
        <dbReference type="ARBA" id="ARBA00022679"/>
    </source>
</evidence>
<evidence type="ECO:0000259" key="4">
    <source>
        <dbReference type="Pfam" id="PF00588"/>
    </source>
</evidence>
<dbReference type="GO" id="GO:0006396">
    <property type="term" value="P:RNA processing"/>
    <property type="evidence" value="ECO:0007669"/>
    <property type="project" value="InterPro"/>
</dbReference>
<keyword evidence="7" id="KW-1185">Reference proteome</keyword>
<dbReference type="Gene3D" id="3.40.1280.10">
    <property type="match status" value="1"/>
</dbReference>
<accession>A0A348HBE3</accession>
<dbReference type="AlphaFoldDB" id="A0A348HBE3"/>
<dbReference type="Proteomes" id="UP000267342">
    <property type="component" value="Chromosome"/>
</dbReference>
<dbReference type="InterPro" id="IPR053888">
    <property type="entry name" value="MRM3-like_sub_bind"/>
</dbReference>
<dbReference type="Pfam" id="PF22435">
    <property type="entry name" value="MRM3-like_sub_bind"/>
    <property type="match status" value="1"/>
</dbReference>
<evidence type="ECO:0000259" key="5">
    <source>
        <dbReference type="Pfam" id="PF22435"/>
    </source>
</evidence>
<evidence type="ECO:0000256" key="2">
    <source>
        <dbReference type="ARBA" id="ARBA00022603"/>
    </source>
</evidence>
<dbReference type="SUPFAM" id="SSF55315">
    <property type="entry name" value="L30e-like"/>
    <property type="match status" value="1"/>
</dbReference>
<keyword evidence="2 6" id="KW-0489">Methyltransferase</keyword>
<dbReference type="GO" id="GO:0032259">
    <property type="term" value="P:methylation"/>
    <property type="evidence" value="ECO:0007669"/>
    <property type="project" value="UniProtKB-KW"/>
</dbReference>
<sequence>MRLDATITSAANPRIKAMRKLYTKKYRNAEQAFLVEGVRAIADGCRGGHVLRTLAFDADARPSDEALNQLLVDATAQDHVELIPTTAQVLGQMSGRDNPHHAIAVFHQQWQPLDSVVPAVEEVWIVLDSPRDPGNLGTIIRTCDAAGARGVILLNDSCDPFSPEALRATTGALFDVVLVKSTTAPFIEWAHQHRVSMIGTTLERAQDYREADYETHACALLMGTEQSGLSAALLEACDQRVKIPMRGGTDSLNLAVASGLMLYEATNRKA</sequence>
<organism evidence="6 7">
    <name type="scientific">Zymobacter palmae</name>
    <dbReference type="NCBI Taxonomy" id="33074"/>
    <lineage>
        <taxon>Bacteria</taxon>
        <taxon>Pseudomonadati</taxon>
        <taxon>Pseudomonadota</taxon>
        <taxon>Gammaproteobacteria</taxon>
        <taxon>Oceanospirillales</taxon>
        <taxon>Halomonadaceae</taxon>
        <taxon>Zymobacter group</taxon>
        <taxon>Zymobacter</taxon>
    </lineage>
</organism>
<name>A0A348HBE3_9GAMM</name>
<dbReference type="KEGG" id="zpl:ZBT109_0146"/>
<dbReference type="CDD" id="cd18095">
    <property type="entry name" value="SpoU-like_rRNA-MTase"/>
    <property type="match status" value="1"/>
</dbReference>
<protein>
    <submittedName>
        <fullName evidence="6">rRNA methylases</fullName>
    </submittedName>
</protein>
<dbReference type="OrthoDB" id="9794400at2"/>
<dbReference type="GO" id="GO:0008173">
    <property type="term" value="F:RNA methyltransferase activity"/>
    <property type="evidence" value="ECO:0007669"/>
    <property type="project" value="InterPro"/>
</dbReference>
<dbReference type="Pfam" id="PF00588">
    <property type="entry name" value="SpoU_methylase"/>
    <property type="match status" value="1"/>
</dbReference>
<dbReference type="Gene3D" id="3.30.1330.30">
    <property type="match status" value="1"/>
</dbReference>
<dbReference type="InterPro" id="IPR029064">
    <property type="entry name" value="Ribosomal_eL30-like_sf"/>
</dbReference>
<proteinExistence type="inferred from homology"/>
<dbReference type="GO" id="GO:0003723">
    <property type="term" value="F:RNA binding"/>
    <property type="evidence" value="ECO:0007669"/>
    <property type="project" value="InterPro"/>
</dbReference>
<comment type="similarity">
    <text evidence="1">Belongs to the class IV-like SAM-binding methyltransferase superfamily. RNA methyltransferase TrmH family.</text>
</comment>
<evidence type="ECO:0000313" key="6">
    <source>
        <dbReference type="EMBL" id="BBG28945.1"/>
    </source>
</evidence>
<keyword evidence="3" id="KW-0808">Transferase</keyword>
<feature type="domain" description="tRNA/rRNA methyltransferase SpoU type" evidence="4">
    <location>
        <begin position="123"/>
        <end position="263"/>
    </location>
</feature>
<gene>
    <name evidence="6" type="ORF">ZBT109_0146</name>
</gene>
<dbReference type="InterPro" id="IPR029026">
    <property type="entry name" value="tRNA_m1G_MTases_N"/>
</dbReference>
<reference evidence="6 7" key="1">
    <citation type="submission" date="2018-09" db="EMBL/GenBank/DDBJ databases">
        <title>Zymobacter palmae IAM14233 (=T109) whole genome analysis.</title>
        <authorList>
            <person name="Yanase H."/>
        </authorList>
    </citation>
    <scope>NUCLEOTIDE SEQUENCE [LARGE SCALE GENOMIC DNA]</scope>
    <source>
        <strain evidence="6 7">IAM14233</strain>
    </source>
</reference>
<dbReference type="SUPFAM" id="SSF75217">
    <property type="entry name" value="alpha/beta knot"/>
    <property type="match status" value="1"/>
</dbReference>
<dbReference type="PANTHER" id="PTHR43191:SF2">
    <property type="entry name" value="RRNA METHYLTRANSFERASE 3, MITOCHONDRIAL"/>
    <property type="match status" value="1"/>
</dbReference>
<dbReference type="STRING" id="1123510.GCA_000620025_00235"/>
<dbReference type="InterPro" id="IPR001537">
    <property type="entry name" value="SpoU_MeTrfase"/>
</dbReference>
<dbReference type="InterPro" id="IPR029028">
    <property type="entry name" value="Alpha/beta_knot_MTases"/>
</dbReference>
<evidence type="ECO:0000313" key="7">
    <source>
        <dbReference type="Proteomes" id="UP000267342"/>
    </source>
</evidence>
<feature type="domain" description="MRM3-like substrate binding" evidence="5">
    <location>
        <begin position="12"/>
        <end position="104"/>
    </location>
</feature>
<dbReference type="PANTHER" id="PTHR43191">
    <property type="entry name" value="RRNA METHYLTRANSFERASE 3"/>
    <property type="match status" value="1"/>
</dbReference>
<dbReference type="InterPro" id="IPR051259">
    <property type="entry name" value="rRNA_Methyltransferase"/>
</dbReference>